<organism evidence="4">
    <name type="scientific">freshwater metagenome</name>
    <dbReference type="NCBI Taxonomy" id="449393"/>
    <lineage>
        <taxon>unclassified sequences</taxon>
        <taxon>metagenomes</taxon>
        <taxon>ecological metagenomes</taxon>
    </lineage>
</organism>
<proteinExistence type="predicted"/>
<name>A0A6J7IZF2_9ZZZZ</name>
<reference evidence="4" key="1">
    <citation type="submission" date="2020-05" db="EMBL/GenBank/DDBJ databases">
        <authorList>
            <person name="Chiriac C."/>
            <person name="Salcher M."/>
            <person name="Ghai R."/>
            <person name="Kavagutti S V."/>
        </authorList>
    </citation>
    <scope>NUCLEOTIDE SEQUENCE</scope>
</reference>
<dbReference type="EMBL" id="CAFBOS010000012">
    <property type="protein sequence ID" value="CAB4980690.1"/>
    <property type="molecule type" value="Genomic_DNA"/>
</dbReference>
<gene>
    <name evidence="2" type="ORF">UFOPK2754_01742</name>
    <name evidence="3" type="ORF">UFOPK3139_00958</name>
    <name evidence="4" type="ORF">UFOPK3543_02965</name>
    <name evidence="5" type="ORF">UFOPK3967_00340</name>
</gene>
<keyword evidence="1" id="KW-0812">Transmembrane</keyword>
<dbReference type="EMBL" id="CAEZYR010000062">
    <property type="protein sequence ID" value="CAB4749888.1"/>
    <property type="molecule type" value="Genomic_DNA"/>
</dbReference>
<evidence type="ECO:0000313" key="2">
    <source>
        <dbReference type="EMBL" id="CAB4749888.1"/>
    </source>
</evidence>
<keyword evidence="1" id="KW-1133">Transmembrane helix</keyword>
<protein>
    <submittedName>
        <fullName evidence="4">Unannotated protein</fullName>
    </submittedName>
</protein>
<evidence type="ECO:0000256" key="1">
    <source>
        <dbReference type="SAM" id="Phobius"/>
    </source>
</evidence>
<dbReference type="AlphaFoldDB" id="A0A6J7IZF2"/>
<dbReference type="EMBL" id="CAFBMH010000180">
    <property type="protein sequence ID" value="CAB4936249.1"/>
    <property type="molecule type" value="Genomic_DNA"/>
</dbReference>
<keyword evidence="1" id="KW-0472">Membrane</keyword>
<evidence type="ECO:0000313" key="3">
    <source>
        <dbReference type="EMBL" id="CAB4825025.1"/>
    </source>
</evidence>
<feature type="transmembrane region" description="Helical" evidence="1">
    <location>
        <begin position="61"/>
        <end position="82"/>
    </location>
</feature>
<dbReference type="EMBL" id="CAFABA010000029">
    <property type="protein sequence ID" value="CAB4825025.1"/>
    <property type="molecule type" value="Genomic_DNA"/>
</dbReference>
<sequence>MSSDPRPAEGSLSGPPSGAPPLGARLLAFGAIIVAGVCGGLIGFGFMDLQCSGTCGTQKGLGAFAGAVGAAIGVAVISVLTLRAMGEWSAGGKRRD</sequence>
<accession>A0A6J7IZF2</accession>
<feature type="transmembrane region" description="Helical" evidence="1">
    <location>
        <begin position="26"/>
        <end position="49"/>
    </location>
</feature>
<evidence type="ECO:0000313" key="5">
    <source>
        <dbReference type="EMBL" id="CAB4980690.1"/>
    </source>
</evidence>
<evidence type="ECO:0000313" key="4">
    <source>
        <dbReference type="EMBL" id="CAB4936249.1"/>
    </source>
</evidence>